<dbReference type="PANTHER" id="PTHR10775">
    <property type="entry name" value="OS08G0208400 PROTEIN"/>
    <property type="match status" value="1"/>
</dbReference>
<accession>A0AAD8QXV9</accession>
<keyword evidence="3" id="KW-1185">Reference proteome</keyword>
<organism evidence="2 3">
    <name type="scientific">Lolium multiflorum</name>
    <name type="common">Italian ryegrass</name>
    <name type="synonym">Lolium perenne subsp. multiflorum</name>
    <dbReference type="NCBI Taxonomy" id="4521"/>
    <lineage>
        <taxon>Eukaryota</taxon>
        <taxon>Viridiplantae</taxon>
        <taxon>Streptophyta</taxon>
        <taxon>Embryophyta</taxon>
        <taxon>Tracheophyta</taxon>
        <taxon>Spermatophyta</taxon>
        <taxon>Magnoliopsida</taxon>
        <taxon>Liliopsida</taxon>
        <taxon>Poales</taxon>
        <taxon>Poaceae</taxon>
        <taxon>BOP clade</taxon>
        <taxon>Pooideae</taxon>
        <taxon>Poodae</taxon>
        <taxon>Poeae</taxon>
        <taxon>Poeae Chloroplast Group 2 (Poeae type)</taxon>
        <taxon>Loliodinae</taxon>
        <taxon>Loliinae</taxon>
        <taxon>Lolium</taxon>
    </lineage>
</organism>
<gene>
    <name evidence="2" type="ORF">QYE76_034330</name>
</gene>
<dbReference type="Pfam" id="PF02992">
    <property type="entry name" value="Transposase_21"/>
    <property type="match status" value="1"/>
</dbReference>
<name>A0AAD8QXV9_LOLMU</name>
<sequence length="500" mass="55961">MPWLHGKGPIAHGKGYVARQRALCRANRMAKPRARQSRETLSLATARPATHSHTHAPPRAPSPPRPDAPPSPSSRARRLAGPSAAPPPAAARRPAPRSPRLPSAAAAPGSAARPAPAAPRPPAAPPLTRSRPRARRRTFSSPQRHRSSPALAPRARPPARRPAPRRCFEVETGGGAMRVCTLRLTPMVMVRRGRPRLQNILRYLPVLPRIQRLFMTEDTAQQMRWAVEGIRPDSGKMIHPSDGTAWKNFVKKYPLKAGDPRSVAIAISTDGFNPYGPKYPGKNMNVYLEPLIDDLLLGWEDRRIRTYDAAKKEHFDMQAVTFFWLNKGGKYSCFDEARQFLEQSHEYRSDVKSFKKGRVVHAPKPIPKTGQETKAELDALQPNPDGNGFLGYGETHQWTHKPCFWKLPYFEFLELPHNIDVMHTEKNISEAIWSTIVDTEKTKDNIKARIDQEKLCDRPELNMQPPHGAKKLGLSHTLRSASQRPKKGGLPMDEGLLVFP</sequence>
<evidence type="ECO:0000256" key="1">
    <source>
        <dbReference type="SAM" id="MobiDB-lite"/>
    </source>
</evidence>
<feature type="compositionally biased region" description="Pro residues" evidence="1">
    <location>
        <begin position="116"/>
        <end position="125"/>
    </location>
</feature>
<feature type="region of interest" description="Disordered" evidence="1">
    <location>
        <begin position="27"/>
        <end position="167"/>
    </location>
</feature>
<feature type="compositionally biased region" description="Basic residues" evidence="1">
    <location>
        <begin position="130"/>
        <end position="147"/>
    </location>
</feature>
<dbReference type="EMBL" id="JAUUTY010000007">
    <property type="protein sequence ID" value="KAK1610657.1"/>
    <property type="molecule type" value="Genomic_DNA"/>
</dbReference>
<dbReference type="InterPro" id="IPR004242">
    <property type="entry name" value="Transposase_21"/>
</dbReference>
<feature type="compositionally biased region" description="Pro residues" evidence="1">
    <location>
        <begin position="58"/>
        <end position="72"/>
    </location>
</feature>
<dbReference type="Proteomes" id="UP001231189">
    <property type="component" value="Unassembled WGS sequence"/>
</dbReference>
<evidence type="ECO:0000313" key="3">
    <source>
        <dbReference type="Proteomes" id="UP001231189"/>
    </source>
</evidence>
<dbReference type="PANTHER" id="PTHR10775:SF185">
    <property type="entry name" value="OS08G0208400 PROTEIN"/>
    <property type="match status" value="1"/>
</dbReference>
<reference evidence="2" key="1">
    <citation type="submission" date="2023-07" db="EMBL/GenBank/DDBJ databases">
        <title>A chromosome-level genome assembly of Lolium multiflorum.</title>
        <authorList>
            <person name="Chen Y."/>
            <person name="Copetti D."/>
            <person name="Kolliker R."/>
            <person name="Studer B."/>
        </authorList>
    </citation>
    <scope>NUCLEOTIDE SEQUENCE</scope>
    <source>
        <strain evidence="2">02402/16</strain>
        <tissue evidence="2">Leaf</tissue>
    </source>
</reference>
<feature type="compositionally biased region" description="Low complexity" evidence="1">
    <location>
        <begin position="90"/>
        <end position="115"/>
    </location>
</feature>
<comment type="caution">
    <text evidence="2">The sequence shown here is derived from an EMBL/GenBank/DDBJ whole genome shotgun (WGS) entry which is preliminary data.</text>
</comment>
<proteinExistence type="predicted"/>
<protein>
    <submittedName>
        <fullName evidence="2">Uncharacterized protein</fullName>
    </submittedName>
</protein>
<dbReference type="AlphaFoldDB" id="A0AAD8QXV9"/>
<evidence type="ECO:0000313" key="2">
    <source>
        <dbReference type="EMBL" id="KAK1610657.1"/>
    </source>
</evidence>